<feature type="transmembrane region" description="Helical" evidence="1">
    <location>
        <begin position="36"/>
        <end position="58"/>
    </location>
</feature>
<comment type="caution">
    <text evidence="2">The sequence shown here is derived from an EMBL/GenBank/DDBJ whole genome shotgun (WGS) entry which is preliminary data.</text>
</comment>
<gene>
    <name evidence="2" type="ORF">LITE_LOCUS8719</name>
</gene>
<keyword evidence="3" id="KW-1185">Reference proteome</keyword>
<proteinExistence type="predicted"/>
<organism evidence="2 3">
    <name type="scientific">Linum tenue</name>
    <dbReference type="NCBI Taxonomy" id="586396"/>
    <lineage>
        <taxon>Eukaryota</taxon>
        <taxon>Viridiplantae</taxon>
        <taxon>Streptophyta</taxon>
        <taxon>Embryophyta</taxon>
        <taxon>Tracheophyta</taxon>
        <taxon>Spermatophyta</taxon>
        <taxon>Magnoliopsida</taxon>
        <taxon>eudicotyledons</taxon>
        <taxon>Gunneridae</taxon>
        <taxon>Pentapetalae</taxon>
        <taxon>rosids</taxon>
        <taxon>fabids</taxon>
        <taxon>Malpighiales</taxon>
        <taxon>Linaceae</taxon>
        <taxon>Linum</taxon>
    </lineage>
</organism>
<protein>
    <submittedName>
        <fullName evidence="2">Uncharacterized protein</fullName>
    </submittedName>
</protein>
<keyword evidence="1" id="KW-0812">Transmembrane</keyword>
<evidence type="ECO:0000313" key="3">
    <source>
        <dbReference type="Proteomes" id="UP001154282"/>
    </source>
</evidence>
<name>A0AAV0IEK2_9ROSI</name>
<keyword evidence="1" id="KW-0472">Membrane</keyword>
<keyword evidence="1" id="KW-1133">Transmembrane helix</keyword>
<accession>A0AAV0IEK2</accession>
<dbReference type="Proteomes" id="UP001154282">
    <property type="component" value="Unassembled WGS sequence"/>
</dbReference>
<dbReference type="AlphaFoldDB" id="A0AAV0IEK2"/>
<reference evidence="2" key="1">
    <citation type="submission" date="2022-08" db="EMBL/GenBank/DDBJ databases">
        <authorList>
            <person name="Gutierrez-Valencia J."/>
        </authorList>
    </citation>
    <scope>NUCLEOTIDE SEQUENCE</scope>
</reference>
<sequence>MVVFCCSDGFFFAIKEVSLLDQGSQGRQSIYQLEQVIGCGLLFSLALAFFFFVVVAFISHKLSSSDLVSPICRRLLF</sequence>
<evidence type="ECO:0000313" key="2">
    <source>
        <dbReference type="EMBL" id="CAI0395443.1"/>
    </source>
</evidence>
<evidence type="ECO:0000256" key="1">
    <source>
        <dbReference type="SAM" id="Phobius"/>
    </source>
</evidence>
<dbReference type="EMBL" id="CAMGYJ010000003">
    <property type="protein sequence ID" value="CAI0395443.1"/>
    <property type="molecule type" value="Genomic_DNA"/>
</dbReference>